<feature type="domain" description="HTH tetR-type" evidence="5">
    <location>
        <begin position="12"/>
        <end position="72"/>
    </location>
</feature>
<dbReference type="Pfam" id="PF13305">
    <property type="entry name" value="TetR_C_33"/>
    <property type="match status" value="1"/>
</dbReference>
<dbReference type="EMBL" id="BOMH01000066">
    <property type="protein sequence ID" value="GID69771.1"/>
    <property type="molecule type" value="Genomic_DNA"/>
</dbReference>
<keyword evidence="2 4" id="KW-0238">DNA-binding</keyword>
<organism evidence="6 7">
    <name type="scientific">Actinoplanes cyaneus</name>
    <dbReference type="NCBI Taxonomy" id="52696"/>
    <lineage>
        <taxon>Bacteria</taxon>
        <taxon>Bacillati</taxon>
        <taxon>Actinomycetota</taxon>
        <taxon>Actinomycetes</taxon>
        <taxon>Micromonosporales</taxon>
        <taxon>Micromonosporaceae</taxon>
        <taxon>Actinoplanes</taxon>
    </lineage>
</organism>
<dbReference type="Proteomes" id="UP000619479">
    <property type="component" value="Unassembled WGS sequence"/>
</dbReference>
<dbReference type="PRINTS" id="PR00455">
    <property type="entry name" value="HTHTETR"/>
</dbReference>
<proteinExistence type="predicted"/>
<dbReference type="InterPro" id="IPR009057">
    <property type="entry name" value="Homeodomain-like_sf"/>
</dbReference>
<name>A0A919MG18_9ACTN</name>
<keyword evidence="7" id="KW-1185">Reference proteome</keyword>
<accession>A0A919MG18</accession>
<evidence type="ECO:0000256" key="3">
    <source>
        <dbReference type="ARBA" id="ARBA00023163"/>
    </source>
</evidence>
<dbReference type="InterPro" id="IPR025996">
    <property type="entry name" value="MT1864/Rv1816-like_C"/>
</dbReference>
<dbReference type="InterPro" id="IPR001647">
    <property type="entry name" value="HTH_TetR"/>
</dbReference>
<dbReference type="SUPFAM" id="SSF46689">
    <property type="entry name" value="Homeodomain-like"/>
    <property type="match status" value="1"/>
</dbReference>
<dbReference type="RefSeq" id="WP_203752601.1">
    <property type="nucleotide sequence ID" value="NZ_BOMH01000066.1"/>
</dbReference>
<dbReference type="InterPro" id="IPR050109">
    <property type="entry name" value="HTH-type_TetR-like_transc_reg"/>
</dbReference>
<dbReference type="InterPro" id="IPR036271">
    <property type="entry name" value="Tet_transcr_reg_TetR-rel_C_sf"/>
</dbReference>
<evidence type="ECO:0000256" key="2">
    <source>
        <dbReference type="ARBA" id="ARBA00023125"/>
    </source>
</evidence>
<dbReference type="SUPFAM" id="SSF48498">
    <property type="entry name" value="Tetracyclin repressor-like, C-terminal domain"/>
    <property type="match status" value="1"/>
</dbReference>
<dbReference type="Pfam" id="PF00440">
    <property type="entry name" value="TetR_N"/>
    <property type="match status" value="1"/>
</dbReference>
<sequence>MGESRDRGYHHGDLRAALITASFEQLAEVGLRRFSVAAVARRAGVSSAAPYRHFPDRDHLLSAVSAAAARDLRAAILTAADAAGDDPCARLASVAGAYFRYVVSTGAGLHVIYAQELYAVPDDERREHTRALMETVLDLAFAVDVPSYQQAVALVEAIIAVAHGYTSLFTDGFFNRGALSIDATAGRAVAAAHALIRAEHTP</sequence>
<reference evidence="6" key="1">
    <citation type="submission" date="2021-01" db="EMBL/GenBank/DDBJ databases">
        <title>Whole genome shotgun sequence of Actinoplanes cyaneus NBRC 14990.</title>
        <authorList>
            <person name="Komaki H."/>
            <person name="Tamura T."/>
        </authorList>
    </citation>
    <scope>NUCLEOTIDE SEQUENCE</scope>
    <source>
        <strain evidence="6">NBRC 14990</strain>
    </source>
</reference>
<evidence type="ECO:0000256" key="4">
    <source>
        <dbReference type="PROSITE-ProRule" id="PRU00335"/>
    </source>
</evidence>
<keyword evidence="1" id="KW-0805">Transcription regulation</keyword>
<evidence type="ECO:0000313" key="7">
    <source>
        <dbReference type="Proteomes" id="UP000619479"/>
    </source>
</evidence>
<comment type="caution">
    <text evidence="6">The sequence shown here is derived from an EMBL/GenBank/DDBJ whole genome shotgun (WGS) entry which is preliminary data.</text>
</comment>
<evidence type="ECO:0000256" key="1">
    <source>
        <dbReference type="ARBA" id="ARBA00023015"/>
    </source>
</evidence>
<dbReference type="GO" id="GO:0000976">
    <property type="term" value="F:transcription cis-regulatory region binding"/>
    <property type="evidence" value="ECO:0007669"/>
    <property type="project" value="TreeGrafter"/>
</dbReference>
<protein>
    <submittedName>
        <fullName evidence="6">TetR family transcriptional regulator</fullName>
    </submittedName>
</protein>
<feature type="DNA-binding region" description="H-T-H motif" evidence="4">
    <location>
        <begin position="35"/>
        <end position="54"/>
    </location>
</feature>
<dbReference type="PANTHER" id="PTHR30055">
    <property type="entry name" value="HTH-TYPE TRANSCRIPTIONAL REGULATOR RUTR"/>
    <property type="match status" value="1"/>
</dbReference>
<dbReference type="Gene3D" id="1.10.357.10">
    <property type="entry name" value="Tetracycline Repressor, domain 2"/>
    <property type="match status" value="1"/>
</dbReference>
<evidence type="ECO:0000259" key="5">
    <source>
        <dbReference type="PROSITE" id="PS50977"/>
    </source>
</evidence>
<keyword evidence="3" id="KW-0804">Transcription</keyword>
<dbReference type="AlphaFoldDB" id="A0A919MG18"/>
<evidence type="ECO:0000313" key="6">
    <source>
        <dbReference type="EMBL" id="GID69771.1"/>
    </source>
</evidence>
<dbReference type="GO" id="GO:0003700">
    <property type="term" value="F:DNA-binding transcription factor activity"/>
    <property type="evidence" value="ECO:0007669"/>
    <property type="project" value="TreeGrafter"/>
</dbReference>
<gene>
    <name evidence="6" type="ORF">Acy02nite_76520</name>
</gene>
<dbReference type="PANTHER" id="PTHR30055:SF220">
    <property type="entry name" value="TETR-FAMILY REGULATORY PROTEIN"/>
    <property type="match status" value="1"/>
</dbReference>
<dbReference type="PROSITE" id="PS50977">
    <property type="entry name" value="HTH_TETR_2"/>
    <property type="match status" value="1"/>
</dbReference>